<dbReference type="RefSeq" id="WP_124938193.1">
    <property type="nucleotide sequence ID" value="NZ_RJVQ01000007.1"/>
</dbReference>
<evidence type="ECO:0000256" key="7">
    <source>
        <dbReference type="ARBA" id="ARBA00023136"/>
    </source>
</evidence>
<keyword evidence="6 8" id="KW-1133">Transmembrane helix</keyword>
<dbReference type="PANTHER" id="PTHR30047">
    <property type="entry name" value="HIGH-AFFINITY CHOLINE TRANSPORT PROTEIN-RELATED"/>
    <property type="match status" value="1"/>
</dbReference>
<dbReference type="Proteomes" id="UP000281112">
    <property type="component" value="Unassembled WGS sequence"/>
</dbReference>
<comment type="caution">
    <text evidence="9">The sequence shown here is derived from an EMBL/GenBank/DDBJ whole genome shotgun (WGS) entry which is preliminary data.</text>
</comment>
<dbReference type="EMBL" id="RJVQ01000007">
    <property type="protein sequence ID" value="RQW62199.1"/>
    <property type="molecule type" value="Genomic_DNA"/>
</dbReference>
<evidence type="ECO:0000256" key="6">
    <source>
        <dbReference type="ARBA" id="ARBA00022989"/>
    </source>
</evidence>
<dbReference type="PROSITE" id="PS01303">
    <property type="entry name" value="BCCT"/>
    <property type="match status" value="1"/>
</dbReference>
<comment type="subcellular location">
    <subcellularLocation>
        <location evidence="1">Cell membrane</location>
        <topology evidence="1">Multi-pass membrane protein</topology>
    </subcellularLocation>
</comment>
<feature type="transmembrane region" description="Helical" evidence="8">
    <location>
        <begin position="215"/>
        <end position="242"/>
    </location>
</feature>
<feature type="transmembrane region" description="Helical" evidence="8">
    <location>
        <begin position="176"/>
        <end position="194"/>
    </location>
</feature>
<evidence type="ECO:0000256" key="5">
    <source>
        <dbReference type="ARBA" id="ARBA00022692"/>
    </source>
</evidence>
<evidence type="ECO:0000256" key="4">
    <source>
        <dbReference type="ARBA" id="ARBA00022475"/>
    </source>
</evidence>
<dbReference type="GO" id="GO:0022857">
    <property type="term" value="F:transmembrane transporter activity"/>
    <property type="evidence" value="ECO:0007669"/>
    <property type="project" value="InterPro"/>
</dbReference>
<feature type="transmembrane region" description="Helical" evidence="8">
    <location>
        <begin position="293"/>
        <end position="313"/>
    </location>
</feature>
<organism evidence="9 10">
    <name type="scientific">Vibrio viridaestus</name>
    <dbReference type="NCBI Taxonomy" id="2487322"/>
    <lineage>
        <taxon>Bacteria</taxon>
        <taxon>Pseudomonadati</taxon>
        <taxon>Pseudomonadota</taxon>
        <taxon>Gammaproteobacteria</taxon>
        <taxon>Vibrionales</taxon>
        <taxon>Vibrionaceae</taxon>
        <taxon>Vibrio</taxon>
    </lineage>
</organism>
<dbReference type="PANTHER" id="PTHR30047:SF7">
    <property type="entry name" value="HIGH-AFFINITY CHOLINE TRANSPORT PROTEIN"/>
    <property type="match status" value="1"/>
</dbReference>
<accession>A0A3N9TDP9</accession>
<dbReference type="NCBIfam" id="TIGR00842">
    <property type="entry name" value="bcct"/>
    <property type="match status" value="1"/>
</dbReference>
<feature type="transmembrane region" description="Helical" evidence="8">
    <location>
        <begin position="474"/>
        <end position="492"/>
    </location>
</feature>
<dbReference type="InterPro" id="IPR000060">
    <property type="entry name" value="BCCT_transptr"/>
</dbReference>
<keyword evidence="3" id="KW-0813">Transport</keyword>
<dbReference type="InterPro" id="IPR018093">
    <property type="entry name" value="BCCT_CS"/>
</dbReference>
<feature type="transmembrane region" description="Helical" evidence="8">
    <location>
        <begin position="377"/>
        <end position="400"/>
    </location>
</feature>
<feature type="transmembrane region" description="Helical" evidence="8">
    <location>
        <begin position="41"/>
        <end position="60"/>
    </location>
</feature>
<reference evidence="9 10" key="1">
    <citation type="submission" date="2018-11" db="EMBL/GenBank/DDBJ databases">
        <title>Vibrio LJC006 sp. nov., isolated from seawater during the bloom of the enteromorpha.</title>
        <authorList>
            <person name="Liang J."/>
        </authorList>
    </citation>
    <scope>NUCLEOTIDE SEQUENCE [LARGE SCALE GENOMIC DNA]</scope>
    <source>
        <strain evidence="9 10">LJC006</strain>
    </source>
</reference>
<dbReference type="OrthoDB" id="9775735at2"/>
<evidence type="ECO:0000256" key="3">
    <source>
        <dbReference type="ARBA" id="ARBA00022448"/>
    </source>
</evidence>
<feature type="transmembrane region" description="Helical" evidence="8">
    <location>
        <begin position="118"/>
        <end position="139"/>
    </location>
</feature>
<comment type="similarity">
    <text evidence="2">Belongs to the BCCT transporter (TC 2.A.15) family.</text>
</comment>
<keyword evidence="7 8" id="KW-0472">Membrane</keyword>
<name>A0A3N9TDP9_9VIBR</name>
<feature type="transmembrane region" description="Helical" evidence="8">
    <location>
        <begin position="347"/>
        <end position="365"/>
    </location>
</feature>
<evidence type="ECO:0000313" key="9">
    <source>
        <dbReference type="EMBL" id="RQW62199.1"/>
    </source>
</evidence>
<evidence type="ECO:0000256" key="1">
    <source>
        <dbReference type="ARBA" id="ARBA00004651"/>
    </source>
</evidence>
<dbReference type="Pfam" id="PF02028">
    <property type="entry name" value="BCCT"/>
    <property type="match status" value="1"/>
</dbReference>
<feature type="transmembrane region" description="Helical" evidence="8">
    <location>
        <begin position="420"/>
        <end position="447"/>
    </location>
</feature>
<keyword evidence="4" id="KW-1003">Cell membrane</keyword>
<feature type="transmembrane region" description="Helical" evidence="8">
    <location>
        <begin position="498"/>
        <end position="522"/>
    </location>
</feature>
<dbReference type="AlphaFoldDB" id="A0A3N9TDP9"/>
<keyword evidence="5 8" id="KW-0812">Transmembrane</keyword>
<feature type="transmembrane region" description="Helical" evidence="8">
    <location>
        <begin position="262"/>
        <end position="281"/>
    </location>
</feature>
<sequence>MKTILDYPKIDTKVSRIKYNTDYTTGQDNVRMFGMDIHNPVFGVSAALILLFIVLTLAFPDSAKQGLTVARSWSINNFDWLFMAGCNLFVLFCFFLLLSPVGKIRIGGKTAKPEFSRISWFSMLFAAGMGIGLMFWSVAEPVAYYTDWYGTPLNVAARTEEAKQMALAATMYHWGLHPWAIYAVVGLALAFFSYNKGLPLTIRSAFFPILGERCWGTIGNVIDILAVLATIFGLATSLGFGAQQAAGGLSYLFGVSNGLSTQIGFIIVVTAIAIISVTRGLDGGVKILSNINMLIAVGMIALLIAVGPTLAIFQTAGDIAAGYAQNFIPLSDWIGREDTTWFHGWTVFYWAWWVSWSPFVGMFIARVSKGRTVREFVLAVLIVPTLVTLIWLSVMGGTALEQATNGVGELANGIGDVSQAMFQMFANVSLSGLLSVVGIVLVLVFFVTSSDSGSLVIDSITAGGKLDVPVPQRVFWAALEGIIAIALLLGGGSDALTALQAGAITTGLPFTVVLILMCWSLYSGLNSEKHLYK</sequence>
<keyword evidence="10" id="KW-1185">Reference proteome</keyword>
<feature type="transmembrane region" description="Helical" evidence="8">
    <location>
        <begin position="80"/>
        <end position="98"/>
    </location>
</feature>
<protein>
    <submittedName>
        <fullName evidence="9">BCCT family transporter</fullName>
    </submittedName>
</protein>
<evidence type="ECO:0000256" key="8">
    <source>
        <dbReference type="SAM" id="Phobius"/>
    </source>
</evidence>
<dbReference type="GO" id="GO:0005886">
    <property type="term" value="C:plasma membrane"/>
    <property type="evidence" value="ECO:0007669"/>
    <property type="project" value="UniProtKB-SubCell"/>
</dbReference>
<evidence type="ECO:0000313" key="10">
    <source>
        <dbReference type="Proteomes" id="UP000281112"/>
    </source>
</evidence>
<proteinExistence type="inferred from homology"/>
<gene>
    <name evidence="9" type="ORF">EES38_15905</name>
</gene>
<evidence type="ECO:0000256" key="2">
    <source>
        <dbReference type="ARBA" id="ARBA00005658"/>
    </source>
</evidence>